<keyword evidence="6" id="KW-1185">Reference proteome</keyword>
<dbReference type="Gene3D" id="2.60.40.10">
    <property type="entry name" value="Immunoglobulins"/>
    <property type="match status" value="1"/>
</dbReference>
<dbReference type="SUPFAM" id="SSF49265">
    <property type="entry name" value="Fibronectin type III"/>
    <property type="match status" value="1"/>
</dbReference>
<dbReference type="Gene3D" id="2.60.40.4270">
    <property type="entry name" value="Listeria-Bacteroides repeat domain"/>
    <property type="match status" value="1"/>
</dbReference>
<keyword evidence="2" id="KW-0472">Membrane</keyword>
<evidence type="ECO:0000313" key="6">
    <source>
        <dbReference type="Proteomes" id="UP000198838"/>
    </source>
</evidence>
<dbReference type="PANTHER" id="PTHR23019:SF0">
    <property type="entry name" value="NUCLEAR PORE MEMBRANE GLYCOPROTEIN 210"/>
    <property type="match status" value="1"/>
</dbReference>
<name>A0A1I0XMX7_9FIRM</name>
<keyword evidence="2" id="KW-1133">Transmembrane helix</keyword>
<dbReference type="InterPro" id="IPR038765">
    <property type="entry name" value="Papain-like_cys_pep_sf"/>
</dbReference>
<dbReference type="InterPro" id="IPR042229">
    <property type="entry name" value="Listeria/Bacterioides_rpt_sf"/>
</dbReference>
<sequence>MLINITLYNFNDRYHCTLYSYVKIKVNYGNVLKEGIIIEKVAGCRCICFEEKENGMKKVLALFLTLSLSLQMAFPVGSVVALAKSQGNMALGHINDGIEVKSVHEKTENNRIKAKGSVMTENVISFKASALPDTYNSLDEGKIKSTINDQGKRQICWAFSSIAAIEASMLSNSAEFSGVSPDSINLSELTLAYLVYNRNVNDPLGLTKGDYSTLNKTSFLDVGGNSIYAALALSTGEGPYNESDDPVDFSTIKDVVNYTKTADYQTLLTSLEEFSKQNAYVNKLARIKDSYWMSAVDCDEVKNAIMEYGAVDVGIYYEITNISNVYDSVNNSYFYKGDKEANHEVVIVGWDDDFPRENFVNMPEDNGAWICKNSWGTYNTDADGLFYVSYYDSAFTRENNTAVCFSMESADKYDNVYQYDGTINTSFLYKDSNAKFANIYTASSGADFEKLEAVTFALYSTNTDYSIDVYTNLLGNTPDSGTLVASANTSGTATFKGIHTITLNNPVSIEKDSKYAIVITLSKSGYKDNKVGLYADKSQNSTIITKNTVSKNQSFMYNNAHWYDLSTNGSSARIKALTNDANASLDNKAISFYLSDTEKTMEINNSFNLSIINQEPADACETYEFTSSDTTVAKVDSNGNVSAVGLGEAIITVKAVNGNIEKVCHVYVVNRILTDFKLNKESLDMLAGETFELKVSSKTPSNAGDNFVFSSSDTSVATVNEKSGLITAVTTGSATIFCMAKASGLVRSCLVTVSENVITDFTLSESDKEIDLGETFTLSIKEWTPLAAKGNYSFKSEDNTVATVTSKGLVKGTGAGTTQITVTEEKSGLEKSCNVKVSKVLITEFTLSSESKEIYTNQTFTLSVASKTPATASETFKFSSSNPSVATVDEDTGLVKGVSAGDAIITVTGQDSGLSRTCNVKVNKYELTSYDIDPTEKTIQPGETFNISIINKVPTDIKGVTFKYSSSDESVATVNANGLVTGVSNGTANIEVLYETSGIPKSCKVIVSDQLTDFKLSSESLLIKEGNKETLSIIEKIPKGIDETFTFESGDESIATVTSQGVIEAISIGTTTITVTAGTSGIPRSCEVTVIDSGKFKTLILDKTECLLAIGKAVLLNATVTPEYDTISQNKLIWESSNRNIAVVTKNTDTKSARVKGKSAGRATIFCKTSDGSKLVAKCVITIPYKITYKLNGGKNSNSNPSTYTGDEEVKLFNPTKKGYNFGGWFTSSSYKSSTKKNCIAKGSKKNIILYAKWSKVTINAASIKSAKKATKTSIDLVLKNLGGKVNYQIMYSTNAKFKSYKSLVTTKTSYTLTGLTRNSIYYIKVRGIAKDSTNKSVYGDYSAVRKVSLK</sequence>
<dbReference type="Gene3D" id="2.60.40.1080">
    <property type="match status" value="7"/>
</dbReference>
<feature type="domain" description="BIG2" evidence="3">
    <location>
        <begin position="1095"/>
        <end position="1179"/>
    </location>
</feature>
<dbReference type="InterPro" id="IPR003343">
    <property type="entry name" value="Big_2"/>
</dbReference>
<accession>A0A1I0XMX7</accession>
<dbReference type="SMART" id="SM00645">
    <property type="entry name" value="Pept_C1"/>
    <property type="match status" value="1"/>
</dbReference>
<dbReference type="GO" id="GO:0030313">
    <property type="term" value="C:cell envelope"/>
    <property type="evidence" value="ECO:0007669"/>
    <property type="project" value="UniProtKB-SubCell"/>
</dbReference>
<evidence type="ECO:0000256" key="2">
    <source>
        <dbReference type="SAM" id="Phobius"/>
    </source>
</evidence>
<feature type="domain" description="BIG2" evidence="3">
    <location>
        <begin position="926"/>
        <end position="1004"/>
    </location>
</feature>
<feature type="domain" description="Peptidase C1A papain C-terminal" evidence="4">
    <location>
        <begin position="131"/>
        <end position="393"/>
    </location>
</feature>
<dbReference type="InterPro" id="IPR036116">
    <property type="entry name" value="FN3_sf"/>
</dbReference>
<keyword evidence="2" id="KW-0812">Transmembrane</keyword>
<dbReference type="Pfam" id="PF18560">
    <property type="entry name" value="Lectin_like"/>
    <property type="match status" value="1"/>
</dbReference>
<dbReference type="NCBIfam" id="TIGR02543">
    <property type="entry name" value="List_Bact_rpt"/>
    <property type="match status" value="1"/>
</dbReference>
<dbReference type="Pfam" id="PF02368">
    <property type="entry name" value="Big_2"/>
    <property type="match status" value="7"/>
</dbReference>
<gene>
    <name evidence="5" type="ORF">SAMN05216249_10736</name>
</gene>
<feature type="domain" description="BIG2" evidence="3">
    <location>
        <begin position="672"/>
        <end position="750"/>
    </location>
</feature>
<dbReference type="InterPro" id="IPR025660">
    <property type="entry name" value="Pept_his_AS"/>
</dbReference>
<organism evidence="5 6">
    <name type="scientific">Acetitomaculum ruminis DSM 5522</name>
    <dbReference type="NCBI Taxonomy" id="1120918"/>
    <lineage>
        <taxon>Bacteria</taxon>
        <taxon>Bacillati</taxon>
        <taxon>Bacillota</taxon>
        <taxon>Clostridia</taxon>
        <taxon>Lachnospirales</taxon>
        <taxon>Lachnospiraceae</taxon>
        <taxon>Acetitomaculum</taxon>
    </lineage>
</organism>
<feature type="domain" description="BIG2" evidence="3">
    <location>
        <begin position="1010"/>
        <end position="1087"/>
    </location>
</feature>
<dbReference type="GO" id="GO:0006508">
    <property type="term" value="P:proteolysis"/>
    <property type="evidence" value="ECO:0007669"/>
    <property type="project" value="InterPro"/>
</dbReference>
<dbReference type="PANTHER" id="PTHR23019">
    <property type="entry name" value="NUCLEAR PORE MEMBRANE GLYCOPROTEIN GP210-RELATED"/>
    <property type="match status" value="1"/>
</dbReference>
<dbReference type="STRING" id="1120918.SAMN05216249_10736"/>
<evidence type="ECO:0000313" key="5">
    <source>
        <dbReference type="EMBL" id="SFB02361.1"/>
    </source>
</evidence>
<dbReference type="CDD" id="cd02619">
    <property type="entry name" value="Peptidase_C1"/>
    <property type="match status" value="1"/>
</dbReference>
<dbReference type="PROSITE" id="PS00639">
    <property type="entry name" value="THIOL_PROTEASE_HIS"/>
    <property type="match status" value="1"/>
</dbReference>
<feature type="transmembrane region" description="Helical" evidence="2">
    <location>
        <begin position="59"/>
        <end position="83"/>
    </location>
</feature>
<feature type="domain" description="BIG2" evidence="3">
    <location>
        <begin position="757"/>
        <end position="834"/>
    </location>
</feature>
<dbReference type="InterPro" id="IPR013378">
    <property type="entry name" value="InlB-like_B-rpt"/>
</dbReference>
<dbReference type="Proteomes" id="UP000198838">
    <property type="component" value="Unassembled WGS sequence"/>
</dbReference>
<proteinExistence type="predicted"/>
<dbReference type="GO" id="GO:0008234">
    <property type="term" value="F:cysteine-type peptidase activity"/>
    <property type="evidence" value="ECO:0007669"/>
    <property type="project" value="InterPro"/>
</dbReference>
<evidence type="ECO:0000259" key="4">
    <source>
        <dbReference type="SMART" id="SM00645"/>
    </source>
</evidence>
<dbReference type="InterPro" id="IPR000668">
    <property type="entry name" value="Peptidase_C1A_C"/>
</dbReference>
<dbReference type="InterPro" id="IPR013783">
    <property type="entry name" value="Ig-like_fold"/>
</dbReference>
<reference evidence="5 6" key="1">
    <citation type="submission" date="2016-10" db="EMBL/GenBank/DDBJ databases">
        <authorList>
            <person name="de Groot N.N."/>
        </authorList>
    </citation>
    <scope>NUCLEOTIDE SEQUENCE [LARGE SCALE GENOMIC DNA]</scope>
    <source>
        <strain evidence="5 6">DSM 5522</strain>
    </source>
</reference>
<comment type="subcellular location">
    <subcellularLocation>
        <location evidence="1">Cell envelope</location>
    </subcellularLocation>
</comment>
<feature type="domain" description="BIG2" evidence="3">
    <location>
        <begin position="586"/>
        <end position="665"/>
    </location>
</feature>
<feature type="domain" description="BIG2" evidence="3">
    <location>
        <begin position="841"/>
        <end position="919"/>
    </location>
</feature>
<dbReference type="SMART" id="SM00635">
    <property type="entry name" value="BID_2"/>
    <property type="match status" value="7"/>
</dbReference>
<dbReference type="InterPro" id="IPR045197">
    <property type="entry name" value="NUP210-like"/>
</dbReference>
<dbReference type="InterPro" id="IPR008964">
    <property type="entry name" value="Invasin/intimin_cell_adhesion"/>
</dbReference>
<dbReference type="EMBL" id="FOJY01000007">
    <property type="protein sequence ID" value="SFB02361.1"/>
    <property type="molecule type" value="Genomic_DNA"/>
</dbReference>
<dbReference type="Pfam" id="PF09479">
    <property type="entry name" value="Flg_new"/>
    <property type="match status" value="1"/>
</dbReference>
<protein>
    <submittedName>
        <fullName evidence="5">Listeria/Bacterioides repeat-containing protein</fullName>
    </submittedName>
</protein>
<evidence type="ECO:0000259" key="3">
    <source>
        <dbReference type="SMART" id="SM00635"/>
    </source>
</evidence>
<dbReference type="SUPFAM" id="SSF49373">
    <property type="entry name" value="Invasin/intimin cell-adhesion fragments"/>
    <property type="match status" value="7"/>
</dbReference>
<dbReference type="Pfam" id="PF00112">
    <property type="entry name" value="Peptidase_C1"/>
    <property type="match status" value="1"/>
</dbReference>
<evidence type="ECO:0000256" key="1">
    <source>
        <dbReference type="ARBA" id="ARBA00004196"/>
    </source>
</evidence>
<dbReference type="SUPFAM" id="SSF54001">
    <property type="entry name" value="Cysteine proteinases"/>
    <property type="match status" value="1"/>
</dbReference>
<dbReference type="Gene3D" id="3.90.70.10">
    <property type="entry name" value="Cysteine proteinases"/>
    <property type="match status" value="1"/>
</dbReference>
<dbReference type="InterPro" id="IPR040528">
    <property type="entry name" value="Lectin-like"/>
</dbReference>